<dbReference type="Gene3D" id="3.60.15.10">
    <property type="entry name" value="Ribonuclease Z/Hydroxyacylglutathione hydrolase-like"/>
    <property type="match status" value="1"/>
</dbReference>
<dbReference type="RefSeq" id="WP_026634335.1">
    <property type="nucleotide sequence ID" value="NZ_FONH01000001.1"/>
</dbReference>
<organism evidence="2 3">
    <name type="scientific">Dyella marensis</name>
    <dbReference type="NCBI Taxonomy" id="500610"/>
    <lineage>
        <taxon>Bacteria</taxon>
        <taxon>Pseudomonadati</taxon>
        <taxon>Pseudomonadota</taxon>
        <taxon>Gammaproteobacteria</taxon>
        <taxon>Lysobacterales</taxon>
        <taxon>Rhodanobacteraceae</taxon>
        <taxon>Dyella</taxon>
    </lineage>
</organism>
<gene>
    <name evidence="2" type="ORF">SAMN02799615_00312</name>
</gene>
<dbReference type="STRING" id="500610.SAMN02799615_00312"/>
<feature type="domain" description="Metallo-beta-lactamase" evidence="1">
    <location>
        <begin position="19"/>
        <end position="224"/>
    </location>
</feature>
<reference evidence="3" key="1">
    <citation type="submission" date="2016-10" db="EMBL/GenBank/DDBJ databases">
        <authorList>
            <person name="Varghese N."/>
            <person name="Submissions S."/>
        </authorList>
    </citation>
    <scope>NUCLEOTIDE SEQUENCE [LARGE SCALE GENOMIC DNA]</scope>
    <source>
        <strain evidence="3">UNC178MFTsu3.1</strain>
    </source>
</reference>
<dbReference type="SMART" id="SM00849">
    <property type="entry name" value="Lactamase_B"/>
    <property type="match status" value="1"/>
</dbReference>
<dbReference type="Proteomes" id="UP000199477">
    <property type="component" value="Unassembled WGS sequence"/>
</dbReference>
<protein>
    <submittedName>
        <fullName evidence="2">Glyoxylase, beta-lactamase superfamily II</fullName>
    </submittedName>
</protein>
<proteinExistence type="predicted"/>
<dbReference type="EMBL" id="FONH01000001">
    <property type="protein sequence ID" value="SFE08420.1"/>
    <property type="molecule type" value="Genomic_DNA"/>
</dbReference>
<dbReference type="InterPro" id="IPR050855">
    <property type="entry name" value="NDM-1-like"/>
</dbReference>
<dbReference type="Pfam" id="PF00753">
    <property type="entry name" value="Lactamase_B"/>
    <property type="match status" value="1"/>
</dbReference>
<keyword evidence="3" id="KW-1185">Reference proteome</keyword>
<dbReference type="InterPro" id="IPR001279">
    <property type="entry name" value="Metallo-B-lactamas"/>
</dbReference>
<dbReference type="InterPro" id="IPR036866">
    <property type="entry name" value="RibonucZ/Hydroxyglut_hydro"/>
</dbReference>
<dbReference type="AlphaFoldDB" id="A0A1I1XS80"/>
<name>A0A1I1XS80_9GAMM</name>
<dbReference type="CDD" id="cd07726">
    <property type="entry name" value="ST1585-like_MBL-fold"/>
    <property type="match status" value="1"/>
</dbReference>
<dbReference type="PANTHER" id="PTHR42951">
    <property type="entry name" value="METALLO-BETA-LACTAMASE DOMAIN-CONTAINING"/>
    <property type="match status" value="1"/>
</dbReference>
<evidence type="ECO:0000313" key="3">
    <source>
        <dbReference type="Proteomes" id="UP000199477"/>
    </source>
</evidence>
<sequence length="311" mass="34356">MAPSHGIHVIDTGFVRPRFDAAYLIVEQGRGAFVDCGTNAAVPRMLEALDQAGLAPEQVDWLILTHVHLDHAGGAGELIAQLPNARAVVHPRGARHLIDPTQLWAGASAVYGDEVMEKTYGRLRPIPAERVVEAPEGHIVELQGRPLRCLDTPGHARHHLCVYDEQGRACFTGDTFGLSYREFDTERGPFALPTSTPVQFEPEALHESIRRLVALQPEAMYVTHFGPVGDIERLAKGLHAQIDAMVSLGHAVRGEPKEKRHEWLKWALTDLYAERVAAHGWKGTRDELLEILGMDIELNAQGLEVWLDRGG</sequence>
<dbReference type="PANTHER" id="PTHR42951:SF22">
    <property type="entry name" value="METALLO BETA-LACTAMASE SUPERFAMILY LIPOPROTEIN"/>
    <property type="match status" value="1"/>
</dbReference>
<evidence type="ECO:0000259" key="1">
    <source>
        <dbReference type="SMART" id="SM00849"/>
    </source>
</evidence>
<dbReference type="SUPFAM" id="SSF56281">
    <property type="entry name" value="Metallo-hydrolase/oxidoreductase"/>
    <property type="match status" value="1"/>
</dbReference>
<accession>A0A1I1XS80</accession>
<dbReference type="InterPro" id="IPR037482">
    <property type="entry name" value="ST1585_MBL-fold"/>
</dbReference>
<evidence type="ECO:0000313" key="2">
    <source>
        <dbReference type="EMBL" id="SFE08420.1"/>
    </source>
</evidence>